<comment type="cofactor">
    <cofactor evidence="8">
        <name>Mg(2+)</name>
        <dbReference type="ChEBI" id="CHEBI:18420"/>
    </cofactor>
</comment>
<dbReference type="GO" id="GO:0005525">
    <property type="term" value="F:GTP binding"/>
    <property type="evidence" value="ECO:0007669"/>
    <property type="project" value="UniProtKB-UniRule"/>
</dbReference>
<evidence type="ECO:0000256" key="4">
    <source>
        <dbReference type="ARBA" id="ARBA00022741"/>
    </source>
</evidence>
<protein>
    <recommendedName>
        <fullName evidence="8">Probable molybdenum cofactor guanylyltransferase</fullName>
        <shortName evidence="8">MoCo guanylyltransferase</shortName>
        <ecNumber evidence="8">2.7.7.77</ecNumber>
    </recommendedName>
    <alternativeName>
        <fullName evidence="8">GTP:molybdopterin guanylyltransferase</fullName>
    </alternativeName>
    <alternativeName>
        <fullName evidence="8">Mo-MPT guanylyltransferase</fullName>
    </alternativeName>
    <alternativeName>
        <fullName evidence="8">Molybdopterin guanylyltransferase</fullName>
    </alternativeName>
    <alternativeName>
        <fullName evidence="8">Molybdopterin-guanine dinucleotide synthase</fullName>
        <shortName evidence="8">MGD synthase</shortName>
    </alternativeName>
</protein>
<dbReference type="PANTHER" id="PTHR19136">
    <property type="entry name" value="MOLYBDENUM COFACTOR GUANYLYLTRANSFERASE"/>
    <property type="match status" value="1"/>
</dbReference>
<evidence type="ECO:0000256" key="5">
    <source>
        <dbReference type="ARBA" id="ARBA00022842"/>
    </source>
</evidence>
<proteinExistence type="inferred from homology"/>
<dbReference type="GO" id="GO:0005737">
    <property type="term" value="C:cytoplasm"/>
    <property type="evidence" value="ECO:0007669"/>
    <property type="project" value="UniProtKB-SubCell"/>
</dbReference>
<dbReference type="EMBL" id="CP080572">
    <property type="protein sequence ID" value="USG99328.1"/>
    <property type="molecule type" value="Genomic_DNA"/>
</dbReference>
<evidence type="ECO:0000256" key="8">
    <source>
        <dbReference type="HAMAP-Rule" id="MF_00316"/>
    </source>
</evidence>
<sequence>MIAAILAGGRSSRFGEEKLLYRVDGKPLITHTIERLVKAENIEEVVVITFKEKEHEFKKLGLKILIDKFKIGPIGGVYTALVELGDVFIAAGDMPNINPEFVDYIIKKFHRSRPMVCVPLWPNGYLEPLHAAYSEEFLPVLENQIKKREYMLGKAIKNARTCYIQIESLPLEWRESLFNINTKRDLKKFKGASRE</sequence>
<dbReference type="GO" id="GO:0006777">
    <property type="term" value="P:Mo-molybdopterin cofactor biosynthetic process"/>
    <property type="evidence" value="ECO:0007669"/>
    <property type="project" value="UniProtKB-KW"/>
</dbReference>
<feature type="binding site" evidence="8">
    <location>
        <position position="67"/>
    </location>
    <ligand>
        <name>GTP</name>
        <dbReference type="ChEBI" id="CHEBI:37565"/>
    </ligand>
</feature>
<dbReference type="GO" id="GO:0046872">
    <property type="term" value="F:metal ion binding"/>
    <property type="evidence" value="ECO:0007669"/>
    <property type="project" value="UniProtKB-KW"/>
</dbReference>
<evidence type="ECO:0000259" key="9">
    <source>
        <dbReference type="Pfam" id="PF12804"/>
    </source>
</evidence>
<dbReference type="EC" id="2.7.7.77" evidence="8"/>
<dbReference type="Proteomes" id="UP001056425">
    <property type="component" value="Chromosome"/>
</dbReference>
<name>A0A9E7M963_9EURY</name>
<evidence type="ECO:0000256" key="3">
    <source>
        <dbReference type="ARBA" id="ARBA00022723"/>
    </source>
</evidence>
<gene>
    <name evidence="8 10" type="primary">mobA</name>
    <name evidence="10" type="ORF">K1720_07255</name>
</gene>
<dbReference type="PANTHER" id="PTHR19136:SF81">
    <property type="entry name" value="MOLYBDENUM COFACTOR GUANYLYLTRANSFERASE"/>
    <property type="match status" value="1"/>
</dbReference>
<evidence type="ECO:0000313" key="10">
    <source>
        <dbReference type="EMBL" id="USG99328.1"/>
    </source>
</evidence>
<dbReference type="GO" id="GO:0061603">
    <property type="term" value="F:molybdenum cofactor guanylyltransferase activity"/>
    <property type="evidence" value="ECO:0007669"/>
    <property type="project" value="UniProtKB-EC"/>
</dbReference>
<keyword evidence="4 8" id="KW-0547">Nucleotide-binding</keyword>
<dbReference type="CDD" id="cd02503">
    <property type="entry name" value="MobA"/>
    <property type="match status" value="1"/>
</dbReference>
<comment type="catalytic activity">
    <reaction evidence="8">
        <text>Mo-molybdopterin + GTP + H(+) = Mo-molybdopterin guanine dinucleotide + diphosphate</text>
        <dbReference type="Rhea" id="RHEA:34243"/>
        <dbReference type="ChEBI" id="CHEBI:15378"/>
        <dbReference type="ChEBI" id="CHEBI:33019"/>
        <dbReference type="ChEBI" id="CHEBI:37565"/>
        <dbReference type="ChEBI" id="CHEBI:71302"/>
        <dbReference type="ChEBI" id="CHEBI:71310"/>
        <dbReference type="EC" id="2.7.7.77"/>
    </reaction>
</comment>
<keyword evidence="11" id="KW-1185">Reference proteome</keyword>
<dbReference type="KEGG" id="thei:K1720_07255"/>
<dbReference type="AlphaFoldDB" id="A0A9E7M963"/>
<comment type="domain">
    <text evidence="8">The N-terminal domain determines nucleotide recognition and specific binding, while the C-terminal domain determines the specific binding to the target protein.</text>
</comment>
<comment type="similarity">
    <text evidence="8">Belongs to the MobA family.</text>
</comment>
<keyword evidence="5 8" id="KW-0460">Magnesium</keyword>
<keyword evidence="3 8" id="KW-0479">Metal-binding</keyword>
<comment type="function">
    <text evidence="8">Transfers a GMP moiety from GTP to Mo-molybdopterin (Mo-MPT) cofactor (Moco or molybdenum cofactor) to form Mo-molybdopterin guanine dinucleotide (Mo-MGD) cofactor.</text>
</comment>
<keyword evidence="2 8" id="KW-0808">Transferase</keyword>
<evidence type="ECO:0000256" key="2">
    <source>
        <dbReference type="ARBA" id="ARBA00022679"/>
    </source>
</evidence>
<comment type="subcellular location">
    <subcellularLocation>
        <location evidence="8">Cytoplasm</location>
    </subcellularLocation>
</comment>
<organism evidence="10 11">
    <name type="scientific">Thermococcus argininiproducens</name>
    <dbReference type="NCBI Taxonomy" id="2866384"/>
    <lineage>
        <taxon>Archaea</taxon>
        <taxon>Methanobacteriati</taxon>
        <taxon>Methanobacteriota</taxon>
        <taxon>Thermococci</taxon>
        <taxon>Thermococcales</taxon>
        <taxon>Thermococcaceae</taxon>
        <taxon>Thermococcus</taxon>
    </lineage>
</organism>
<accession>A0A9E7M963</accession>
<feature type="binding site" evidence="8">
    <location>
        <position position="93"/>
    </location>
    <ligand>
        <name>Mg(2+)</name>
        <dbReference type="ChEBI" id="CHEBI:18420"/>
    </ligand>
</feature>
<dbReference type="GeneID" id="72778132"/>
<feature type="binding site" evidence="8">
    <location>
        <position position="93"/>
    </location>
    <ligand>
        <name>GTP</name>
        <dbReference type="ChEBI" id="CHEBI:37565"/>
    </ligand>
</feature>
<dbReference type="Pfam" id="PF12804">
    <property type="entry name" value="NTP_transf_3"/>
    <property type="match status" value="1"/>
</dbReference>
<keyword evidence="1 8" id="KW-0963">Cytoplasm</keyword>
<dbReference type="InterPro" id="IPR013482">
    <property type="entry name" value="Molybde_CF_guanTrfase"/>
</dbReference>
<evidence type="ECO:0000256" key="1">
    <source>
        <dbReference type="ARBA" id="ARBA00022490"/>
    </source>
</evidence>
<feature type="binding site" evidence="8">
    <location>
        <begin position="6"/>
        <end position="8"/>
    </location>
    <ligand>
        <name>GTP</name>
        <dbReference type="ChEBI" id="CHEBI:37565"/>
    </ligand>
</feature>
<feature type="domain" description="MobA-like NTP transferase" evidence="9">
    <location>
        <begin position="3"/>
        <end position="146"/>
    </location>
</feature>
<dbReference type="NCBIfam" id="NF001457">
    <property type="entry name" value="PRK00317.1-3"/>
    <property type="match status" value="1"/>
</dbReference>
<keyword evidence="6 8" id="KW-0342">GTP-binding</keyword>
<feature type="binding site" evidence="8">
    <location>
        <position position="18"/>
    </location>
    <ligand>
        <name>GTP</name>
        <dbReference type="ChEBI" id="CHEBI:37565"/>
    </ligand>
</feature>
<keyword evidence="7 8" id="KW-0501">Molybdenum cofactor biosynthesis</keyword>
<dbReference type="RefSeq" id="WP_251948070.1">
    <property type="nucleotide sequence ID" value="NZ_CP080572.1"/>
</dbReference>
<evidence type="ECO:0000256" key="7">
    <source>
        <dbReference type="ARBA" id="ARBA00023150"/>
    </source>
</evidence>
<keyword evidence="10" id="KW-0548">Nucleotidyltransferase</keyword>
<dbReference type="HAMAP" id="MF_00316">
    <property type="entry name" value="MobA"/>
    <property type="match status" value="1"/>
</dbReference>
<dbReference type="SUPFAM" id="SSF53448">
    <property type="entry name" value="Nucleotide-diphospho-sugar transferases"/>
    <property type="match status" value="1"/>
</dbReference>
<dbReference type="InterPro" id="IPR025877">
    <property type="entry name" value="MobA-like_NTP_Trfase"/>
</dbReference>
<evidence type="ECO:0000256" key="6">
    <source>
        <dbReference type="ARBA" id="ARBA00023134"/>
    </source>
</evidence>
<dbReference type="Gene3D" id="3.90.550.10">
    <property type="entry name" value="Spore Coat Polysaccharide Biosynthesis Protein SpsA, Chain A"/>
    <property type="match status" value="1"/>
</dbReference>
<dbReference type="InterPro" id="IPR029044">
    <property type="entry name" value="Nucleotide-diphossugar_trans"/>
</dbReference>
<evidence type="ECO:0000313" key="11">
    <source>
        <dbReference type="Proteomes" id="UP001056425"/>
    </source>
</evidence>
<comment type="caution">
    <text evidence="8">Lacks conserved residue(s) required for the propagation of feature annotation.</text>
</comment>
<reference evidence="10 11" key="1">
    <citation type="submission" date="2021-08" db="EMBL/GenBank/DDBJ databases">
        <title>Thermococcus onnuriiensis IOH2.</title>
        <authorList>
            <person name="Park Y.-J."/>
        </authorList>
    </citation>
    <scope>NUCLEOTIDE SEQUENCE [LARGE SCALE GENOMIC DNA]</scope>
    <source>
        <strain evidence="10 11">IOH2</strain>
    </source>
</reference>